<accession>A0A0E9PWU2</accession>
<protein>
    <submittedName>
        <fullName evidence="1">Uncharacterized protein</fullName>
    </submittedName>
</protein>
<organism evidence="1">
    <name type="scientific">Anguilla anguilla</name>
    <name type="common">European freshwater eel</name>
    <name type="synonym">Muraena anguilla</name>
    <dbReference type="NCBI Taxonomy" id="7936"/>
    <lineage>
        <taxon>Eukaryota</taxon>
        <taxon>Metazoa</taxon>
        <taxon>Chordata</taxon>
        <taxon>Craniata</taxon>
        <taxon>Vertebrata</taxon>
        <taxon>Euteleostomi</taxon>
        <taxon>Actinopterygii</taxon>
        <taxon>Neopterygii</taxon>
        <taxon>Teleostei</taxon>
        <taxon>Anguilliformes</taxon>
        <taxon>Anguillidae</taxon>
        <taxon>Anguilla</taxon>
    </lineage>
</organism>
<dbReference type="EMBL" id="GBXM01100254">
    <property type="protein sequence ID" value="JAH08323.1"/>
    <property type="molecule type" value="Transcribed_RNA"/>
</dbReference>
<reference evidence="1" key="2">
    <citation type="journal article" date="2015" name="Fish Shellfish Immunol.">
        <title>Early steps in the European eel (Anguilla anguilla)-Vibrio vulnificus interaction in the gills: Role of the RtxA13 toxin.</title>
        <authorList>
            <person name="Callol A."/>
            <person name="Pajuelo D."/>
            <person name="Ebbesson L."/>
            <person name="Teles M."/>
            <person name="MacKenzie S."/>
            <person name="Amaro C."/>
        </authorList>
    </citation>
    <scope>NUCLEOTIDE SEQUENCE</scope>
</reference>
<reference evidence="1" key="1">
    <citation type="submission" date="2014-11" db="EMBL/GenBank/DDBJ databases">
        <authorList>
            <person name="Amaro Gonzalez C."/>
        </authorList>
    </citation>
    <scope>NUCLEOTIDE SEQUENCE</scope>
</reference>
<proteinExistence type="predicted"/>
<evidence type="ECO:0000313" key="1">
    <source>
        <dbReference type="EMBL" id="JAH08323.1"/>
    </source>
</evidence>
<name>A0A0E9PWU2_ANGAN</name>
<dbReference type="AlphaFoldDB" id="A0A0E9PWU2"/>
<sequence length="39" mass="4350">MLFILQQPNHAEWQQSTRTQILIVVSTAPGINMNIVAVS</sequence>